<keyword evidence="3" id="KW-1185">Reference proteome</keyword>
<reference evidence="2" key="1">
    <citation type="submission" date="2024-03" db="EMBL/GenBank/DDBJ databases">
        <title>WGS assembly of Saponaria officinalis var. Norfolk2.</title>
        <authorList>
            <person name="Jenkins J."/>
            <person name="Shu S."/>
            <person name="Grimwood J."/>
            <person name="Barry K."/>
            <person name="Goodstein D."/>
            <person name="Schmutz J."/>
            <person name="Leebens-Mack J."/>
            <person name="Osbourn A."/>
        </authorList>
    </citation>
    <scope>NUCLEOTIDE SEQUENCE [LARGE SCALE GENOMIC DNA]</scope>
    <source>
        <strain evidence="2">JIC</strain>
    </source>
</reference>
<feature type="compositionally biased region" description="Basic and acidic residues" evidence="1">
    <location>
        <begin position="64"/>
        <end position="74"/>
    </location>
</feature>
<evidence type="ECO:0000313" key="2">
    <source>
        <dbReference type="EMBL" id="KAK9740619.1"/>
    </source>
</evidence>
<evidence type="ECO:0000313" key="3">
    <source>
        <dbReference type="Proteomes" id="UP001443914"/>
    </source>
</evidence>
<dbReference type="AlphaFoldDB" id="A0AAW1LYC9"/>
<accession>A0AAW1LYC9</accession>
<organism evidence="2 3">
    <name type="scientific">Saponaria officinalis</name>
    <name type="common">Common soapwort</name>
    <name type="synonym">Lychnis saponaria</name>
    <dbReference type="NCBI Taxonomy" id="3572"/>
    <lineage>
        <taxon>Eukaryota</taxon>
        <taxon>Viridiplantae</taxon>
        <taxon>Streptophyta</taxon>
        <taxon>Embryophyta</taxon>
        <taxon>Tracheophyta</taxon>
        <taxon>Spermatophyta</taxon>
        <taxon>Magnoliopsida</taxon>
        <taxon>eudicotyledons</taxon>
        <taxon>Gunneridae</taxon>
        <taxon>Pentapetalae</taxon>
        <taxon>Caryophyllales</taxon>
        <taxon>Caryophyllaceae</taxon>
        <taxon>Caryophylleae</taxon>
        <taxon>Saponaria</taxon>
    </lineage>
</organism>
<feature type="region of interest" description="Disordered" evidence="1">
    <location>
        <begin position="53"/>
        <end position="84"/>
    </location>
</feature>
<feature type="compositionally biased region" description="Polar residues" evidence="1">
    <location>
        <begin position="53"/>
        <end position="63"/>
    </location>
</feature>
<dbReference type="EMBL" id="JBDFQZ010000003">
    <property type="protein sequence ID" value="KAK9740619.1"/>
    <property type="molecule type" value="Genomic_DNA"/>
</dbReference>
<gene>
    <name evidence="2" type="ORF">RND81_03G048400</name>
</gene>
<sequence>MVFVSTISSIWEMRNEAIFRGKKPNPVSTLKKIEHGRRLALEKQNVRSIRSNQVKNMKMTSNGRDNDLDPHDLEPGSPSFIIGREGGSPMSIIKVDAAWIMDRSAACGWVLYEEGREFAWGAKKF</sequence>
<proteinExistence type="predicted"/>
<name>A0AAW1LYC9_SAPOF</name>
<comment type="caution">
    <text evidence="2">The sequence shown here is derived from an EMBL/GenBank/DDBJ whole genome shotgun (WGS) entry which is preliminary data.</text>
</comment>
<evidence type="ECO:0000256" key="1">
    <source>
        <dbReference type="SAM" id="MobiDB-lite"/>
    </source>
</evidence>
<dbReference type="Proteomes" id="UP001443914">
    <property type="component" value="Unassembled WGS sequence"/>
</dbReference>
<protein>
    <submittedName>
        <fullName evidence="2">Uncharacterized protein</fullName>
    </submittedName>
</protein>